<keyword evidence="6 8" id="KW-0472">Membrane</keyword>
<dbReference type="PANTHER" id="PTHR23513">
    <property type="entry name" value="INTEGRAL MEMBRANE EFFLUX PROTEIN-RELATED"/>
    <property type="match status" value="1"/>
</dbReference>
<feature type="transmembrane region" description="Helical" evidence="8">
    <location>
        <begin position="85"/>
        <end position="106"/>
    </location>
</feature>
<dbReference type="Gene3D" id="1.20.1250.20">
    <property type="entry name" value="MFS general substrate transporter like domains"/>
    <property type="match status" value="1"/>
</dbReference>
<dbReference type="AlphaFoldDB" id="D1BCZ7"/>
<proteinExistence type="predicted"/>
<dbReference type="Pfam" id="PF05977">
    <property type="entry name" value="MFS_3"/>
    <property type="match status" value="1"/>
</dbReference>
<evidence type="ECO:0000256" key="1">
    <source>
        <dbReference type="ARBA" id="ARBA00004429"/>
    </source>
</evidence>
<dbReference type="STRING" id="446469.Sked_10460"/>
<evidence type="ECO:0000313" key="9">
    <source>
        <dbReference type="EMBL" id="ACZ20995.1"/>
    </source>
</evidence>
<dbReference type="InterPro" id="IPR010290">
    <property type="entry name" value="TM_effector"/>
</dbReference>
<dbReference type="InterPro" id="IPR036259">
    <property type="entry name" value="MFS_trans_sf"/>
</dbReference>
<organism evidence="9 10">
    <name type="scientific">Sanguibacter keddieii (strain ATCC 51767 / DSM 10542 / NCFB 3025 / ST-74)</name>
    <dbReference type="NCBI Taxonomy" id="446469"/>
    <lineage>
        <taxon>Bacteria</taxon>
        <taxon>Bacillati</taxon>
        <taxon>Actinomycetota</taxon>
        <taxon>Actinomycetes</taxon>
        <taxon>Micrococcales</taxon>
        <taxon>Sanguibacteraceae</taxon>
        <taxon>Sanguibacter</taxon>
    </lineage>
</organism>
<keyword evidence="3" id="KW-1003">Cell membrane</keyword>
<feature type="transmembrane region" description="Helical" evidence="8">
    <location>
        <begin position="52"/>
        <end position="73"/>
    </location>
</feature>
<gene>
    <name evidence="9" type="ordered locus">Sked_10460</name>
</gene>
<dbReference type="PANTHER" id="PTHR23513:SF9">
    <property type="entry name" value="ENTEROBACTIN EXPORTER ENTS"/>
    <property type="match status" value="1"/>
</dbReference>
<evidence type="ECO:0000256" key="7">
    <source>
        <dbReference type="SAM" id="MobiDB-lite"/>
    </source>
</evidence>
<feature type="transmembrane region" description="Helical" evidence="8">
    <location>
        <begin position="143"/>
        <end position="168"/>
    </location>
</feature>
<feature type="transmembrane region" description="Helical" evidence="8">
    <location>
        <begin position="174"/>
        <end position="195"/>
    </location>
</feature>
<evidence type="ECO:0000256" key="2">
    <source>
        <dbReference type="ARBA" id="ARBA00022448"/>
    </source>
</evidence>
<dbReference type="CDD" id="cd06173">
    <property type="entry name" value="MFS_MefA_like"/>
    <property type="match status" value="1"/>
</dbReference>
<feature type="compositionally biased region" description="Basic and acidic residues" evidence="7">
    <location>
        <begin position="218"/>
        <end position="228"/>
    </location>
</feature>
<keyword evidence="2" id="KW-0813">Transport</keyword>
<feature type="transmembrane region" description="Helical" evidence="8">
    <location>
        <begin position="23"/>
        <end position="46"/>
    </location>
</feature>
<keyword evidence="10" id="KW-1185">Reference proteome</keyword>
<evidence type="ECO:0000256" key="6">
    <source>
        <dbReference type="ARBA" id="ARBA00023136"/>
    </source>
</evidence>
<dbReference type="RefSeq" id="WP_012866064.1">
    <property type="nucleotide sequence ID" value="NC_013521.1"/>
</dbReference>
<dbReference type="HOGENOM" id="CLU_034180_11_0_11"/>
<dbReference type="OrthoDB" id="5494559at2"/>
<accession>D1BCZ7</accession>
<comment type="subcellular location">
    <subcellularLocation>
        <location evidence="1">Cell inner membrane</location>
        <topology evidence="1">Multi-pass membrane protein</topology>
    </subcellularLocation>
</comment>
<protein>
    <submittedName>
        <fullName evidence="9">Major Facilitator Superfamily transporter</fullName>
    </submittedName>
</protein>
<feature type="region of interest" description="Disordered" evidence="7">
    <location>
        <begin position="203"/>
        <end position="228"/>
    </location>
</feature>
<evidence type="ECO:0000256" key="3">
    <source>
        <dbReference type="ARBA" id="ARBA00022475"/>
    </source>
</evidence>
<dbReference type="Proteomes" id="UP000000322">
    <property type="component" value="Chromosome"/>
</dbReference>
<dbReference type="SUPFAM" id="SSF103473">
    <property type="entry name" value="MFS general substrate transporter"/>
    <property type="match status" value="1"/>
</dbReference>
<evidence type="ECO:0000256" key="4">
    <source>
        <dbReference type="ARBA" id="ARBA00022692"/>
    </source>
</evidence>
<feature type="transmembrane region" description="Helical" evidence="8">
    <location>
        <begin position="344"/>
        <end position="366"/>
    </location>
</feature>
<feature type="transmembrane region" description="Helical" evidence="8">
    <location>
        <begin position="417"/>
        <end position="436"/>
    </location>
</feature>
<sequence length="450" mass="46718">MASGRRLFADTTPLRESPAFRRLWWGLGISNLGAQLTVVAVGLQVYSLTSSTFAVGVLGICALVPLVLLGLYGGALVDAYDRRKVALSASVVLWVVTMLLAAQAWLDVGSVGLLYGLVALQSAAFAVNNPARSAIIPRLLRPALLPAANTLMTITWNVALTVGPLVAALVVSRWGFGIVYTVDVLCFTAALWALVQLPGMPPEPSHAGDGGDGAEGADDPRAGAKDAARRRVGLSSVLEGLRYLATRPNVRMTFLVDLVAMVLAMPRVLFPAIGVVILGGGAATTGALTAALAVGGLLAGLFSGGLTRVHRQGVVIAWAIVAWGLSVAGFGVVLVLAGRTTPDHVLVVALVAALVMLALCGASDAISSVFRQTILQSATPDDMRGRLQGVFIVVVAGGPRLGDLALGAQSSWWGEGWAAVVGGLLCVVVLALLLRWQPRLLAYDSRHPEP</sequence>
<keyword evidence="5 8" id="KW-1133">Transmembrane helix</keyword>
<feature type="transmembrane region" description="Helical" evidence="8">
    <location>
        <begin position="276"/>
        <end position="302"/>
    </location>
</feature>
<dbReference type="KEGG" id="ske:Sked_10460"/>
<dbReference type="GO" id="GO:0005886">
    <property type="term" value="C:plasma membrane"/>
    <property type="evidence" value="ECO:0007669"/>
    <property type="project" value="UniProtKB-SubCell"/>
</dbReference>
<evidence type="ECO:0000256" key="8">
    <source>
        <dbReference type="SAM" id="Phobius"/>
    </source>
</evidence>
<reference evidence="9 10" key="1">
    <citation type="journal article" date="2009" name="Stand. Genomic Sci.">
        <title>Complete genome sequence of Sanguibacter keddieii type strain (ST-74).</title>
        <authorList>
            <person name="Ivanova N."/>
            <person name="Sikorski J."/>
            <person name="Sims D."/>
            <person name="Brettin T."/>
            <person name="Detter J.C."/>
            <person name="Han C."/>
            <person name="Lapidus A."/>
            <person name="Copeland A."/>
            <person name="Glavina Del Rio T."/>
            <person name="Nolan M."/>
            <person name="Chen F."/>
            <person name="Lucas S."/>
            <person name="Tice H."/>
            <person name="Cheng J.F."/>
            <person name="Bruce D."/>
            <person name="Goodwin L."/>
            <person name="Pitluck S."/>
            <person name="Pati A."/>
            <person name="Mavromatis K."/>
            <person name="Chen A."/>
            <person name="Palaniappan K."/>
            <person name="D'haeseleer P."/>
            <person name="Chain P."/>
            <person name="Bristow J."/>
            <person name="Eisen J.A."/>
            <person name="Markowitz V."/>
            <person name="Hugenholtz P."/>
            <person name="Goker M."/>
            <person name="Pukall R."/>
            <person name="Klenk H.P."/>
            <person name="Kyrpides N.C."/>
        </authorList>
    </citation>
    <scope>NUCLEOTIDE SEQUENCE [LARGE SCALE GENOMIC DNA]</scope>
    <source>
        <strain evidence="10">ATCC 51767 / DSM 10542 / NCFB 3025 / ST-74</strain>
    </source>
</reference>
<feature type="transmembrane region" description="Helical" evidence="8">
    <location>
        <begin position="252"/>
        <end position="270"/>
    </location>
</feature>
<keyword evidence="4 8" id="KW-0812">Transmembrane</keyword>
<dbReference type="eggNOG" id="COG0477">
    <property type="taxonomic scope" value="Bacteria"/>
</dbReference>
<feature type="transmembrane region" description="Helical" evidence="8">
    <location>
        <begin position="314"/>
        <end position="338"/>
    </location>
</feature>
<evidence type="ECO:0000256" key="5">
    <source>
        <dbReference type="ARBA" id="ARBA00022989"/>
    </source>
</evidence>
<name>D1BCZ7_SANKS</name>
<dbReference type="EMBL" id="CP001819">
    <property type="protein sequence ID" value="ACZ20995.1"/>
    <property type="molecule type" value="Genomic_DNA"/>
</dbReference>
<evidence type="ECO:0000313" key="10">
    <source>
        <dbReference type="Proteomes" id="UP000000322"/>
    </source>
</evidence>